<keyword evidence="3" id="KW-1185">Reference proteome</keyword>
<reference evidence="2" key="1">
    <citation type="submission" date="2022-04" db="EMBL/GenBank/DDBJ databases">
        <title>Carnegiea gigantea Genome sequencing and assembly v2.</title>
        <authorList>
            <person name="Copetti D."/>
            <person name="Sanderson M.J."/>
            <person name="Burquez A."/>
            <person name="Wojciechowski M.F."/>
        </authorList>
    </citation>
    <scope>NUCLEOTIDE SEQUENCE</scope>
    <source>
        <strain evidence="2">SGP5-SGP5p</strain>
        <tissue evidence="2">Aerial part</tissue>
    </source>
</reference>
<name>A0A9Q1K0R5_9CARY</name>
<organism evidence="2 3">
    <name type="scientific">Carnegiea gigantea</name>
    <dbReference type="NCBI Taxonomy" id="171969"/>
    <lineage>
        <taxon>Eukaryota</taxon>
        <taxon>Viridiplantae</taxon>
        <taxon>Streptophyta</taxon>
        <taxon>Embryophyta</taxon>
        <taxon>Tracheophyta</taxon>
        <taxon>Spermatophyta</taxon>
        <taxon>Magnoliopsida</taxon>
        <taxon>eudicotyledons</taxon>
        <taxon>Gunneridae</taxon>
        <taxon>Pentapetalae</taxon>
        <taxon>Caryophyllales</taxon>
        <taxon>Cactineae</taxon>
        <taxon>Cactaceae</taxon>
        <taxon>Cactoideae</taxon>
        <taxon>Echinocereeae</taxon>
        <taxon>Carnegiea</taxon>
    </lineage>
</organism>
<comment type="caution">
    <text evidence="2">The sequence shown here is derived from an EMBL/GenBank/DDBJ whole genome shotgun (WGS) entry which is preliminary data.</text>
</comment>
<protein>
    <submittedName>
        <fullName evidence="2">Uncharacterized protein</fullName>
    </submittedName>
</protein>
<proteinExistence type="predicted"/>
<feature type="compositionally biased region" description="Basic and acidic residues" evidence="1">
    <location>
        <begin position="246"/>
        <end position="257"/>
    </location>
</feature>
<evidence type="ECO:0000256" key="1">
    <source>
        <dbReference type="SAM" id="MobiDB-lite"/>
    </source>
</evidence>
<sequence>MLNISNKTNKENRHSDSTCSLYQTLASTLSPETPRPAATLPVADGRGSQPAPPSSIRWLFEDEYLDSGKTKSRTKVRHAHCGSESDRHFFSILKELEDRGTPAVAILQSVLLGRWVASRFHFWFWIRSVCCPSSIDTGARFKTRGGIQKESLMESYHGLYPTPSRISTMVSAHACQISLQKNYNFGEGLLRVNPELTEEVEEGWLKVVGKNLRNLVNKVEKRPDDKPIIKEGKTPTPSALFARSQSKKDPESGKEKYEALGVEREKPYYEISGGWSKKFTIYDLGASATMFYQKPNASITSTGSTYISSAYSKLQTDLKSTQQQLDEQKKWVDDQRRQFDELSSL</sequence>
<dbReference type="EMBL" id="JAKOGI010000460">
    <property type="protein sequence ID" value="KAJ8434659.1"/>
    <property type="molecule type" value="Genomic_DNA"/>
</dbReference>
<evidence type="ECO:0000313" key="3">
    <source>
        <dbReference type="Proteomes" id="UP001153076"/>
    </source>
</evidence>
<evidence type="ECO:0000313" key="2">
    <source>
        <dbReference type="EMBL" id="KAJ8434659.1"/>
    </source>
</evidence>
<feature type="region of interest" description="Disordered" evidence="1">
    <location>
        <begin position="30"/>
        <end position="53"/>
    </location>
</feature>
<accession>A0A9Q1K0R5</accession>
<gene>
    <name evidence="2" type="ORF">Cgig2_002205</name>
</gene>
<dbReference type="AlphaFoldDB" id="A0A9Q1K0R5"/>
<feature type="region of interest" description="Disordered" evidence="1">
    <location>
        <begin position="225"/>
        <end position="257"/>
    </location>
</feature>
<dbReference type="Proteomes" id="UP001153076">
    <property type="component" value="Unassembled WGS sequence"/>
</dbReference>